<evidence type="ECO:0008006" key="4">
    <source>
        <dbReference type="Google" id="ProtNLM"/>
    </source>
</evidence>
<gene>
    <name evidence="2" type="ORF">CXK95_17085</name>
</gene>
<dbReference type="Gene3D" id="3.30.300.250">
    <property type="match status" value="1"/>
</dbReference>
<dbReference type="Proteomes" id="UP000235881">
    <property type="component" value="Unassembled WGS sequence"/>
</dbReference>
<accession>A0A8E2QBW3</accession>
<dbReference type="InterPro" id="IPR025203">
    <property type="entry name" value="QSregVF"/>
</dbReference>
<sequence>MNRVARYRSNERSQKEIAMYRLTPLLLLSLALPNAHAASLQEQQLGQLLEQVAQQSSVGTPRAINEDILDQGYTVDGNELVNHLSVQPRHAAQMRDNPEQVRSQLAVSVCGNKGLRTLLSKGAVLRYEFSEYKSNRPIATERYRATDCAR</sequence>
<keyword evidence="3" id="KW-1185">Reference proteome</keyword>
<evidence type="ECO:0000313" key="2">
    <source>
        <dbReference type="EMBL" id="PNF75320.1"/>
    </source>
</evidence>
<dbReference type="EMBL" id="POUK01000007">
    <property type="protein sequence ID" value="PNF75320.1"/>
    <property type="molecule type" value="Genomic_DNA"/>
</dbReference>
<organism evidence="2 3">
    <name type="scientific">Stutzerimonas degradans</name>
    <dbReference type="NCBI Taxonomy" id="2968968"/>
    <lineage>
        <taxon>Bacteria</taxon>
        <taxon>Pseudomonadati</taxon>
        <taxon>Pseudomonadota</taxon>
        <taxon>Gammaproteobacteria</taxon>
        <taxon>Pseudomonadales</taxon>
        <taxon>Pseudomonadaceae</taxon>
        <taxon>Stutzerimonas</taxon>
    </lineage>
</organism>
<keyword evidence="1" id="KW-0732">Signal</keyword>
<evidence type="ECO:0000313" key="3">
    <source>
        <dbReference type="Proteomes" id="UP000235881"/>
    </source>
</evidence>
<dbReference type="AlphaFoldDB" id="A0A8E2QBW3"/>
<feature type="signal peptide" evidence="1">
    <location>
        <begin position="1"/>
        <end position="37"/>
    </location>
</feature>
<dbReference type="Pfam" id="PF13652">
    <property type="entry name" value="QSregVF"/>
    <property type="match status" value="1"/>
</dbReference>
<name>A0A8E2QBW3_9GAMM</name>
<comment type="caution">
    <text evidence="2">The sequence shown here is derived from an EMBL/GenBank/DDBJ whole genome shotgun (WGS) entry which is preliminary data.</text>
</comment>
<protein>
    <recommendedName>
        <fullName evidence="4">Quorum-sensing-regulated virulence factor</fullName>
    </recommendedName>
</protein>
<feature type="chain" id="PRO_5034598419" description="Quorum-sensing-regulated virulence factor" evidence="1">
    <location>
        <begin position="38"/>
        <end position="150"/>
    </location>
</feature>
<proteinExistence type="predicted"/>
<evidence type="ECO:0000256" key="1">
    <source>
        <dbReference type="SAM" id="SignalP"/>
    </source>
</evidence>
<reference evidence="2 3" key="1">
    <citation type="submission" date="2018-01" db="EMBL/GenBank/DDBJ databases">
        <title>Denitrification phenotypes of diverse strains of Pseudomonas stutzeri.</title>
        <authorList>
            <person name="Milligan D.A."/>
            <person name="Bergaust L."/>
            <person name="Bakken L.R."/>
            <person name="Frostegard A."/>
        </authorList>
    </citation>
    <scope>NUCLEOTIDE SEQUENCE [LARGE SCALE GENOMIC DNA]</scope>
    <source>
        <strain evidence="2 3">DSM 50238</strain>
    </source>
</reference>